<feature type="domain" description="Helix-turn-helix" evidence="2">
    <location>
        <begin position="6"/>
        <end position="36"/>
    </location>
</feature>
<accession>A0ABV4E277</accession>
<name>A0ABV4E277_9GAMM</name>
<sequence>MEAYSLTLDEACAFLGISRPTASNWIRSGRLTATRKDPSKNKSPYLVTRQACIAALNNPLHTVAVSAGDAHEEKSPCRSSAGVKFGTPVSQQRAAKELSNLLARPTSSRRRNSTTG</sequence>
<evidence type="ECO:0000259" key="2">
    <source>
        <dbReference type="Pfam" id="PF12728"/>
    </source>
</evidence>
<feature type="region of interest" description="Disordered" evidence="1">
    <location>
        <begin position="67"/>
        <end position="116"/>
    </location>
</feature>
<dbReference type="InterPro" id="IPR041657">
    <property type="entry name" value="HTH_17"/>
</dbReference>
<dbReference type="RefSeq" id="WP_369894581.1">
    <property type="nucleotide sequence ID" value="NZ_JBGFFX010000001.1"/>
</dbReference>
<dbReference type="Pfam" id="PF12728">
    <property type="entry name" value="HTH_17"/>
    <property type="match status" value="1"/>
</dbReference>
<proteinExistence type="predicted"/>
<reference evidence="3 4" key="1">
    <citation type="submission" date="2024-07" db="EMBL/GenBank/DDBJ databases">
        <authorList>
            <person name="Hebao G."/>
        </authorList>
    </citation>
    <scope>NUCLEOTIDE SEQUENCE [LARGE SCALE GENOMIC DNA]</scope>
    <source>
        <strain evidence="3 4">ACCC 02193</strain>
    </source>
</reference>
<dbReference type="Proteomes" id="UP001565243">
    <property type="component" value="Unassembled WGS sequence"/>
</dbReference>
<dbReference type="EMBL" id="JBGFFX010000001">
    <property type="protein sequence ID" value="MEY8768974.1"/>
    <property type="molecule type" value="Genomic_DNA"/>
</dbReference>
<organism evidence="3 4">
    <name type="scientific">Erwinia aeris</name>
    <dbReference type="NCBI Taxonomy" id="3239803"/>
    <lineage>
        <taxon>Bacteria</taxon>
        <taxon>Pseudomonadati</taxon>
        <taxon>Pseudomonadota</taxon>
        <taxon>Gammaproteobacteria</taxon>
        <taxon>Enterobacterales</taxon>
        <taxon>Erwiniaceae</taxon>
        <taxon>Erwinia</taxon>
    </lineage>
</organism>
<evidence type="ECO:0000256" key="1">
    <source>
        <dbReference type="SAM" id="MobiDB-lite"/>
    </source>
</evidence>
<keyword evidence="4" id="KW-1185">Reference proteome</keyword>
<feature type="compositionally biased region" description="Basic residues" evidence="1">
    <location>
        <begin position="107"/>
        <end position="116"/>
    </location>
</feature>
<protein>
    <submittedName>
        <fullName evidence="3">Helix-turn-helix domain-containing protein</fullName>
    </submittedName>
</protein>
<evidence type="ECO:0000313" key="3">
    <source>
        <dbReference type="EMBL" id="MEY8768974.1"/>
    </source>
</evidence>
<gene>
    <name evidence="3" type="ORF">AB6T85_00775</name>
</gene>
<comment type="caution">
    <text evidence="3">The sequence shown here is derived from an EMBL/GenBank/DDBJ whole genome shotgun (WGS) entry which is preliminary data.</text>
</comment>
<evidence type="ECO:0000313" key="4">
    <source>
        <dbReference type="Proteomes" id="UP001565243"/>
    </source>
</evidence>